<gene>
    <name evidence="6" type="ORF">EV697_104109</name>
</gene>
<dbReference type="NCBIfam" id="TIGR01484">
    <property type="entry name" value="HAD-SF-IIB"/>
    <property type="match status" value="1"/>
</dbReference>
<dbReference type="NCBIfam" id="TIGR00099">
    <property type="entry name" value="Cof-subfamily"/>
    <property type="match status" value="1"/>
</dbReference>
<proteinExistence type="inferred from homology"/>
<sequence length="272" mass="30239">MQLKPFRAIISDMDGTLLNADHTLGLFTIETIEKLAKSGIDFILATGRPYADVASIISKINIKNAAMITSNGAKAHDLSGNLLFSHYLPEAVAKSIMGFHFDTANICLNSYQDEGWFINTEVPQLAKFHQDSGFHYQVVDFSKHHANNTEKVFFIARSPQDLIPLEKQLVQEFGNEISLTYSTPFCIEVMNKNVSKATALAQLIENRDYSLKDCIAFGDGMNDIEMLTEVGKGCMMSNADPRLVAKCPHLEQIGLNHHESVASYLRAIFGVY</sequence>
<dbReference type="CDD" id="cd07516">
    <property type="entry name" value="HAD_Pase"/>
    <property type="match status" value="1"/>
</dbReference>
<dbReference type="SUPFAM" id="SSF56784">
    <property type="entry name" value="HAD-like"/>
    <property type="match status" value="1"/>
</dbReference>
<dbReference type="PANTHER" id="PTHR47267">
    <property type="match status" value="1"/>
</dbReference>
<keyword evidence="7" id="KW-1185">Reference proteome</keyword>
<dbReference type="InterPro" id="IPR006379">
    <property type="entry name" value="HAD-SF_hydro_IIB"/>
</dbReference>
<comment type="cofactor">
    <cofactor evidence="1">
        <name>Mg(2+)</name>
        <dbReference type="ChEBI" id="CHEBI:18420"/>
    </cofactor>
</comment>
<dbReference type="PROSITE" id="PS01228">
    <property type="entry name" value="COF_1"/>
    <property type="match status" value="1"/>
</dbReference>
<dbReference type="EMBL" id="SLXI01000004">
    <property type="protein sequence ID" value="TCP12302.1"/>
    <property type="molecule type" value="Genomic_DNA"/>
</dbReference>
<dbReference type="GO" id="GO:0000287">
    <property type="term" value="F:magnesium ion binding"/>
    <property type="evidence" value="ECO:0007669"/>
    <property type="project" value="UniProtKB-ARBA"/>
</dbReference>
<name>A0A4R2MUE7_9PAST</name>
<comment type="similarity">
    <text evidence="5">Belongs to the HAD-like hydrolase superfamily. Cof family.</text>
</comment>
<evidence type="ECO:0000313" key="6">
    <source>
        <dbReference type="EMBL" id="TCP12302.1"/>
    </source>
</evidence>
<accession>A0A4R2MUE7</accession>
<keyword evidence="2" id="KW-0479">Metal-binding</keyword>
<dbReference type="InterPro" id="IPR000150">
    <property type="entry name" value="Cof"/>
</dbReference>
<evidence type="ECO:0000256" key="2">
    <source>
        <dbReference type="ARBA" id="ARBA00022723"/>
    </source>
</evidence>
<dbReference type="Pfam" id="PF08282">
    <property type="entry name" value="Hydrolase_3"/>
    <property type="match status" value="1"/>
</dbReference>
<dbReference type="AlphaFoldDB" id="A0A4R2MUE7"/>
<dbReference type="PANTHER" id="PTHR47267:SF4">
    <property type="entry name" value="PYRIDOXAL PHOSPHATE PHOSPHATASE YIGL"/>
    <property type="match status" value="1"/>
</dbReference>
<dbReference type="SFLD" id="SFLDS00003">
    <property type="entry name" value="Haloacid_Dehalogenase"/>
    <property type="match status" value="1"/>
</dbReference>
<dbReference type="InterPro" id="IPR036412">
    <property type="entry name" value="HAD-like_sf"/>
</dbReference>
<evidence type="ECO:0000313" key="7">
    <source>
        <dbReference type="Proteomes" id="UP000294841"/>
    </source>
</evidence>
<evidence type="ECO:0000256" key="3">
    <source>
        <dbReference type="ARBA" id="ARBA00022801"/>
    </source>
</evidence>
<comment type="caution">
    <text evidence="6">The sequence shown here is derived from an EMBL/GenBank/DDBJ whole genome shotgun (WGS) entry which is preliminary data.</text>
</comment>
<dbReference type="OrthoDB" id="5498330at2"/>
<organism evidence="6 7">
    <name type="scientific">Bisgaardia hudsonensis</name>
    <dbReference type="NCBI Taxonomy" id="109472"/>
    <lineage>
        <taxon>Bacteria</taxon>
        <taxon>Pseudomonadati</taxon>
        <taxon>Pseudomonadota</taxon>
        <taxon>Gammaproteobacteria</taxon>
        <taxon>Pasteurellales</taxon>
        <taxon>Pasteurellaceae</taxon>
        <taxon>Bisgaardia</taxon>
    </lineage>
</organism>
<dbReference type="GO" id="GO:0016791">
    <property type="term" value="F:phosphatase activity"/>
    <property type="evidence" value="ECO:0007669"/>
    <property type="project" value="UniProtKB-ARBA"/>
</dbReference>
<dbReference type="RefSeq" id="WP_132023890.1">
    <property type="nucleotide sequence ID" value="NZ_CP016605.1"/>
</dbReference>
<keyword evidence="4" id="KW-0460">Magnesium</keyword>
<evidence type="ECO:0000256" key="5">
    <source>
        <dbReference type="ARBA" id="ARBA00034778"/>
    </source>
</evidence>
<dbReference type="Proteomes" id="UP000294841">
    <property type="component" value="Unassembled WGS sequence"/>
</dbReference>
<evidence type="ECO:0000256" key="1">
    <source>
        <dbReference type="ARBA" id="ARBA00001946"/>
    </source>
</evidence>
<reference evidence="6 7" key="1">
    <citation type="submission" date="2019-03" db="EMBL/GenBank/DDBJ databases">
        <title>Genomic Encyclopedia of Type Strains, Phase IV (KMG-IV): sequencing the most valuable type-strain genomes for metagenomic binning, comparative biology and taxonomic classification.</title>
        <authorList>
            <person name="Goeker M."/>
        </authorList>
    </citation>
    <scope>NUCLEOTIDE SEQUENCE [LARGE SCALE GENOMIC DNA]</scope>
    <source>
        <strain evidence="6 7">DSM 28231</strain>
    </source>
</reference>
<protein>
    <recommendedName>
        <fullName evidence="8">Cof subfamily protein (Haloacid dehalogenase superfamily)/HAD superfamily hydrolase (TIGR01484 family)</fullName>
    </recommendedName>
</protein>
<dbReference type="Gene3D" id="3.40.50.1000">
    <property type="entry name" value="HAD superfamily/HAD-like"/>
    <property type="match status" value="1"/>
</dbReference>
<dbReference type="SFLD" id="SFLDG01140">
    <property type="entry name" value="C2.B:_Phosphomannomutase_and_P"/>
    <property type="match status" value="1"/>
</dbReference>
<keyword evidence="3" id="KW-0378">Hydrolase</keyword>
<evidence type="ECO:0000256" key="4">
    <source>
        <dbReference type="ARBA" id="ARBA00022842"/>
    </source>
</evidence>
<dbReference type="Gene3D" id="3.30.1240.10">
    <property type="match status" value="1"/>
</dbReference>
<dbReference type="InterPro" id="IPR023214">
    <property type="entry name" value="HAD_sf"/>
</dbReference>
<evidence type="ECO:0008006" key="8">
    <source>
        <dbReference type="Google" id="ProtNLM"/>
    </source>
</evidence>
<dbReference type="PROSITE" id="PS01229">
    <property type="entry name" value="COF_2"/>
    <property type="match status" value="1"/>
</dbReference>